<feature type="non-terminal residue" evidence="1">
    <location>
        <position position="1"/>
    </location>
</feature>
<organism evidence="1 2">
    <name type="scientific">Candidatus Nealsonbacteria bacterium CG18_big_fil_WC_8_21_14_2_50_37_10</name>
    <dbReference type="NCBI Taxonomy" id="1974717"/>
    <lineage>
        <taxon>Bacteria</taxon>
        <taxon>Candidatus Nealsoniibacteriota</taxon>
    </lineage>
</organism>
<sequence length="68" mass="8059">TIPKKITKGEELVIIPRKDYEKLLEFKKIPEFRPTIVQKKALIEARRNRKKSNFLTFNELKAKLGFTN</sequence>
<proteinExistence type="predicted"/>
<gene>
    <name evidence="1" type="ORF">COW72_00420</name>
</gene>
<dbReference type="AlphaFoldDB" id="A0A2H0FLF5"/>
<protein>
    <submittedName>
        <fullName evidence="1">Uncharacterized protein</fullName>
    </submittedName>
</protein>
<reference evidence="1 2" key="1">
    <citation type="submission" date="2017-09" db="EMBL/GenBank/DDBJ databases">
        <title>Depth-based differentiation of microbial function through sediment-hosted aquifers and enrichment of novel symbionts in the deep terrestrial subsurface.</title>
        <authorList>
            <person name="Probst A.J."/>
            <person name="Ladd B."/>
            <person name="Jarett J.K."/>
            <person name="Geller-Mcgrath D.E."/>
            <person name="Sieber C.M."/>
            <person name="Emerson J.B."/>
            <person name="Anantharaman K."/>
            <person name="Thomas B.C."/>
            <person name="Malmstrom R."/>
            <person name="Stieglmeier M."/>
            <person name="Klingl A."/>
            <person name="Woyke T."/>
            <person name="Ryan C.M."/>
            <person name="Banfield J.F."/>
        </authorList>
    </citation>
    <scope>NUCLEOTIDE SEQUENCE [LARGE SCALE GENOMIC DNA]</scope>
    <source>
        <strain evidence="1">CG18_big_fil_WC_8_21_14_2_50_37_10</strain>
    </source>
</reference>
<name>A0A2H0FLF5_9BACT</name>
<comment type="caution">
    <text evidence="1">The sequence shown here is derived from an EMBL/GenBank/DDBJ whole genome shotgun (WGS) entry which is preliminary data.</text>
</comment>
<accession>A0A2H0FLF5</accession>
<dbReference type="Proteomes" id="UP000230778">
    <property type="component" value="Unassembled WGS sequence"/>
</dbReference>
<evidence type="ECO:0000313" key="1">
    <source>
        <dbReference type="EMBL" id="PIQ07419.1"/>
    </source>
</evidence>
<dbReference type="EMBL" id="PCUC01000022">
    <property type="protein sequence ID" value="PIQ07419.1"/>
    <property type="molecule type" value="Genomic_DNA"/>
</dbReference>
<evidence type="ECO:0000313" key="2">
    <source>
        <dbReference type="Proteomes" id="UP000230778"/>
    </source>
</evidence>